<dbReference type="GO" id="GO:0006508">
    <property type="term" value="P:proteolysis"/>
    <property type="evidence" value="ECO:0007669"/>
    <property type="project" value="InterPro"/>
</dbReference>
<reference evidence="5 6" key="1">
    <citation type="journal article" date="2013" name="Genome Announc.">
        <title>Draft Genome Sequence of Sphingobium ummariense Strain RL-3, a Hexachlorocyclohexane-Degrading Bacterium.</title>
        <authorList>
            <person name="Kohli P."/>
            <person name="Dua A."/>
            <person name="Sangwan N."/>
            <person name="Oldach P."/>
            <person name="Khurana J.P."/>
            <person name="Lal R."/>
        </authorList>
    </citation>
    <scope>NUCLEOTIDE SEQUENCE [LARGE SCALE GENOMIC DNA]</scope>
    <source>
        <strain evidence="5 6">RL-3</strain>
    </source>
</reference>
<dbReference type="OrthoDB" id="9812921at2"/>
<comment type="caution">
    <text evidence="5">The sequence shown here is derived from an EMBL/GenBank/DDBJ whole genome shotgun (WGS) entry which is preliminary data.</text>
</comment>
<keyword evidence="6" id="KW-1185">Reference proteome</keyword>
<dbReference type="Gene3D" id="3.40.50.1820">
    <property type="entry name" value="alpha/beta hydrolase"/>
    <property type="match status" value="1"/>
</dbReference>
<organism evidence="5 6">
    <name type="scientific">Sphingobium ummariense RL-3</name>
    <dbReference type="NCBI Taxonomy" id="1346791"/>
    <lineage>
        <taxon>Bacteria</taxon>
        <taxon>Pseudomonadati</taxon>
        <taxon>Pseudomonadota</taxon>
        <taxon>Alphaproteobacteria</taxon>
        <taxon>Sphingomonadales</taxon>
        <taxon>Sphingomonadaceae</taxon>
        <taxon>Sphingobium</taxon>
    </lineage>
</organism>
<dbReference type="Pfam" id="PF00326">
    <property type="entry name" value="Peptidase_S9"/>
    <property type="match status" value="1"/>
</dbReference>
<evidence type="ECO:0000313" key="6">
    <source>
        <dbReference type="Proteomes" id="UP000015523"/>
    </source>
</evidence>
<sequence>MLHKTLPALLLGAALLPMSVSAQTAPASRFEGRDIFALQVAADPQISPDGKTVAYVRRQGDIMTDRQKGAIWLVDTATGAQRPLVPDASQPRWSPDGKRLAYIAQDPKGNAQLFVRWMDSDAVVRITTLPDSPQSVTWSPDGRSIAYIMRVPGEPMKLGKAPDKPEGAEWAKPLEVIDRVDYRNDGGGYVQPGYDHIFLVSADGGPPRQLSFGDYQDGGPLSWTPDGRTLLFSAVRKPDWQHNVFDPEIYALDVASGAIAPLTSREGPDGAPVVSPDGSKIAYLGFDDKRLSYQNTLLYVMNRDGSAPRAITAGFDGSIDRAVWAADSRSLYAQYDERGVNRVARITLDGKVTELASGLTGTAFDRPYSGGEFTVSKGGAIAFTSGSALQPAELSVLTGSKARQLTHLNEGFLASKTLGQVRELAVKAPDGREVPAWLITPPGYQPGTRVPLVLEIHGGPHTAYGPHFSTDDQLYAAAGYAVLYTNPRGSTSYGEAFAQLIHHKYPGDDYGDLMAAVDAAIASGVADPGNLFVTGGSGGGVLTSWIVGKTDRFKGAATQKPVINWISEALTMDNTLFTSRYWFPKKPWEDPMGYWSRSPLSLVGNVKTPTLVVVGSEDYRTPVSEAEQYYAALQIQGVPTALVKVPGASHGGIAARPSQSAAKAAAIIAWFDRYRGKAAPQ</sequence>
<protein>
    <submittedName>
        <fullName evidence="5">Acyl-peptide hydrolase</fullName>
    </submittedName>
</protein>
<dbReference type="SUPFAM" id="SSF82171">
    <property type="entry name" value="DPP6 N-terminal domain-like"/>
    <property type="match status" value="1"/>
</dbReference>
<dbReference type="Gene3D" id="2.120.10.30">
    <property type="entry name" value="TolB, C-terminal domain"/>
    <property type="match status" value="2"/>
</dbReference>
<dbReference type="EMBL" id="AUWY01000071">
    <property type="protein sequence ID" value="EQB32434.1"/>
    <property type="molecule type" value="Genomic_DNA"/>
</dbReference>
<accession>T0K6Z9</accession>
<dbReference type="GO" id="GO:0004252">
    <property type="term" value="F:serine-type endopeptidase activity"/>
    <property type="evidence" value="ECO:0007669"/>
    <property type="project" value="TreeGrafter"/>
</dbReference>
<dbReference type="InterPro" id="IPR011042">
    <property type="entry name" value="6-blade_b-propeller_TolB-like"/>
</dbReference>
<evidence type="ECO:0000256" key="1">
    <source>
        <dbReference type="ARBA" id="ARBA00022801"/>
    </source>
</evidence>
<evidence type="ECO:0000259" key="4">
    <source>
        <dbReference type="Pfam" id="PF00326"/>
    </source>
</evidence>
<proteinExistence type="predicted"/>
<feature type="domain" description="Peptidase S9 prolyl oligopeptidase catalytic" evidence="4">
    <location>
        <begin position="466"/>
        <end position="676"/>
    </location>
</feature>
<dbReference type="RefSeq" id="WP_021317689.1">
    <property type="nucleotide sequence ID" value="NZ_AUWY01000071.1"/>
</dbReference>
<dbReference type="PANTHER" id="PTHR42776">
    <property type="entry name" value="SERINE PEPTIDASE S9 FAMILY MEMBER"/>
    <property type="match status" value="1"/>
</dbReference>
<feature type="chain" id="PRO_5004566264" evidence="3">
    <location>
        <begin position="23"/>
        <end position="681"/>
    </location>
</feature>
<dbReference type="Pfam" id="PF07676">
    <property type="entry name" value="PD40"/>
    <property type="match status" value="5"/>
</dbReference>
<dbReference type="InterPro" id="IPR001375">
    <property type="entry name" value="Peptidase_S9_cat"/>
</dbReference>
<evidence type="ECO:0000256" key="2">
    <source>
        <dbReference type="ARBA" id="ARBA00022825"/>
    </source>
</evidence>
<feature type="signal peptide" evidence="3">
    <location>
        <begin position="1"/>
        <end position="22"/>
    </location>
</feature>
<dbReference type="InterPro" id="IPR029058">
    <property type="entry name" value="AB_hydrolase_fold"/>
</dbReference>
<dbReference type="eggNOG" id="COG1506">
    <property type="taxonomic scope" value="Bacteria"/>
</dbReference>
<evidence type="ECO:0000313" key="5">
    <source>
        <dbReference type="EMBL" id="EQB32434.1"/>
    </source>
</evidence>
<dbReference type="SUPFAM" id="SSF53474">
    <property type="entry name" value="alpha/beta-Hydrolases"/>
    <property type="match status" value="1"/>
</dbReference>
<dbReference type="AlphaFoldDB" id="T0K6Z9"/>
<dbReference type="Proteomes" id="UP000015523">
    <property type="component" value="Unassembled WGS sequence"/>
</dbReference>
<keyword evidence="2" id="KW-0645">Protease</keyword>
<keyword evidence="1 5" id="KW-0378">Hydrolase</keyword>
<name>T0K6Z9_9SPHN</name>
<dbReference type="PATRIC" id="fig|1346791.3.peg.1784"/>
<dbReference type="eggNOG" id="COG0823">
    <property type="taxonomic scope" value="Bacteria"/>
</dbReference>
<dbReference type="PANTHER" id="PTHR42776:SF27">
    <property type="entry name" value="DIPEPTIDYL PEPTIDASE FAMILY MEMBER 6"/>
    <property type="match status" value="1"/>
</dbReference>
<dbReference type="InterPro" id="IPR011659">
    <property type="entry name" value="WD40"/>
</dbReference>
<evidence type="ECO:0000256" key="3">
    <source>
        <dbReference type="SAM" id="SignalP"/>
    </source>
</evidence>
<keyword evidence="2" id="KW-0720">Serine protease</keyword>
<keyword evidence="3" id="KW-0732">Signal</keyword>
<dbReference type="STRING" id="1346791.M529_09315"/>
<gene>
    <name evidence="5" type="ORF">M529_09315</name>
</gene>